<evidence type="ECO:0000313" key="3">
    <source>
        <dbReference type="Proteomes" id="UP001597186"/>
    </source>
</evidence>
<reference evidence="3" key="1">
    <citation type="journal article" date="2019" name="Int. J. Syst. Evol. Microbiol.">
        <title>The Global Catalogue of Microorganisms (GCM) 10K type strain sequencing project: providing services to taxonomists for standard genome sequencing and annotation.</title>
        <authorList>
            <consortium name="The Broad Institute Genomics Platform"/>
            <consortium name="The Broad Institute Genome Sequencing Center for Infectious Disease"/>
            <person name="Wu L."/>
            <person name="Ma J."/>
        </authorList>
    </citation>
    <scope>NUCLEOTIDE SEQUENCE [LARGE SCALE GENOMIC DNA]</scope>
    <source>
        <strain evidence="3">CGMCC 1.12477</strain>
    </source>
</reference>
<dbReference type="RefSeq" id="WP_379913571.1">
    <property type="nucleotide sequence ID" value="NZ_JBHUDD010000037.1"/>
</dbReference>
<dbReference type="EMBL" id="JBHUDD010000037">
    <property type="protein sequence ID" value="MFD1508700.1"/>
    <property type="molecule type" value="Genomic_DNA"/>
</dbReference>
<accession>A0ABW4EBL1</accession>
<keyword evidence="1" id="KW-0472">Membrane</keyword>
<keyword evidence="1" id="KW-0812">Transmembrane</keyword>
<feature type="transmembrane region" description="Helical" evidence="1">
    <location>
        <begin position="27"/>
        <end position="44"/>
    </location>
</feature>
<gene>
    <name evidence="2" type="ORF">ACFTOW_04725</name>
</gene>
<name>A0ABW4EBL1_9RHOB</name>
<protein>
    <recommendedName>
        <fullName evidence="4">Tetratricopeptide repeat-like domain-containing protein</fullName>
    </recommendedName>
</protein>
<dbReference type="Proteomes" id="UP001597186">
    <property type="component" value="Unassembled WGS sequence"/>
</dbReference>
<organism evidence="2 3">
    <name type="scientific">Lacimonas salitolerans</name>
    <dbReference type="NCBI Taxonomy" id="1323750"/>
    <lineage>
        <taxon>Bacteria</taxon>
        <taxon>Pseudomonadati</taxon>
        <taxon>Pseudomonadota</taxon>
        <taxon>Alphaproteobacteria</taxon>
        <taxon>Rhodobacterales</taxon>
        <taxon>Paracoccaceae</taxon>
        <taxon>Lacimonas</taxon>
    </lineage>
</organism>
<proteinExistence type="predicted"/>
<keyword evidence="1" id="KW-1133">Transmembrane helix</keyword>
<keyword evidence="3" id="KW-1185">Reference proteome</keyword>
<comment type="caution">
    <text evidence="2">The sequence shown here is derived from an EMBL/GenBank/DDBJ whole genome shotgun (WGS) entry which is preliminary data.</text>
</comment>
<evidence type="ECO:0008006" key="4">
    <source>
        <dbReference type="Google" id="ProtNLM"/>
    </source>
</evidence>
<sequence length="228" mass="24423">MSNTDSFIQEVSDEVRRDRLFALMRRYAWIAVLAVVLIVGGAAWNEWRKAQERSSAEATGDAMMAALEGGSPQDRAEALAAIEADDAARRIVVDFARAGELVAAGDTEAAVALLQQIASTGDVPQIYARIAGFRALTLQPDLPAEDRRLQFEAYLSQGGILRLLAEEQLALIDIETGDTAAAIERAQRILDDSEASAGLRRRATQMIVALGGEVPQTAATGAMAPVQE</sequence>
<evidence type="ECO:0000313" key="2">
    <source>
        <dbReference type="EMBL" id="MFD1508700.1"/>
    </source>
</evidence>
<evidence type="ECO:0000256" key="1">
    <source>
        <dbReference type="SAM" id="Phobius"/>
    </source>
</evidence>